<sequence>MEKSNIDKRPEIRVFAGPNGSGKSTLTTSEWILPPYINADEIKKVAHCSDIEAAQQATSWREQSVRKRKNFTFETVLSTERNLLLLEIARTKGYFVRGWFVLTVDPAINIERVAFRAQHGGHSVPEDKIVSRYHKSLALLPRFIDACNRCNIIDNTNGLSRLFKKKDDDFQVFPNDIWTEEEIINLITLGHK</sequence>
<protein>
    <recommendedName>
        <fullName evidence="2">UDP-N-acetylglucosamine kinase</fullName>
    </recommendedName>
</protein>
<dbReference type="EMBL" id="VSSQ01000453">
    <property type="protein sequence ID" value="MPL95088.1"/>
    <property type="molecule type" value="Genomic_DNA"/>
</dbReference>
<evidence type="ECO:0000313" key="1">
    <source>
        <dbReference type="EMBL" id="MPL95088.1"/>
    </source>
</evidence>
<evidence type="ECO:0008006" key="2">
    <source>
        <dbReference type="Google" id="ProtNLM"/>
    </source>
</evidence>
<proteinExistence type="predicted"/>
<dbReference type="InterPro" id="IPR027417">
    <property type="entry name" value="P-loop_NTPase"/>
</dbReference>
<dbReference type="SUPFAM" id="SSF52540">
    <property type="entry name" value="P-loop containing nucleoside triphosphate hydrolases"/>
    <property type="match status" value="1"/>
</dbReference>
<dbReference type="Gene3D" id="3.40.50.300">
    <property type="entry name" value="P-loop containing nucleotide triphosphate hydrolases"/>
    <property type="match status" value="1"/>
</dbReference>
<comment type="caution">
    <text evidence="1">The sequence shown here is derived from an EMBL/GenBank/DDBJ whole genome shotgun (WGS) entry which is preliminary data.</text>
</comment>
<gene>
    <name evidence="1" type="ORF">SDC9_41251</name>
</gene>
<name>A0A644VUP2_9ZZZZ</name>
<dbReference type="PANTHER" id="PTHR39206:SF1">
    <property type="entry name" value="SLL8004 PROTEIN"/>
    <property type="match status" value="1"/>
</dbReference>
<dbReference type="PANTHER" id="PTHR39206">
    <property type="entry name" value="SLL8004 PROTEIN"/>
    <property type="match status" value="1"/>
</dbReference>
<accession>A0A644VUP2</accession>
<dbReference type="AlphaFoldDB" id="A0A644VUP2"/>
<reference evidence="1" key="1">
    <citation type="submission" date="2019-08" db="EMBL/GenBank/DDBJ databases">
        <authorList>
            <person name="Kucharzyk K."/>
            <person name="Murdoch R.W."/>
            <person name="Higgins S."/>
            <person name="Loffler F."/>
        </authorList>
    </citation>
    <scope>NUCLEOTIDE SEQUENCE</scope>
</reference>
<organism evidence="1">
    <name type="scientific">bioreactor metagenome</name>
    <dbReference type="NCBI Taxonomy" id="1076179"/>
    <lineage>
        <taxon>unclassified sequences</taxon>
        <taxon>metagenomes</taxon>
        <taxon>ecological metagenomes</taxon>
    </lineage>
</organism>